<dbReference type="Proteomes" id="UP001223144">
    <property type="component" value="Unassembled WGS sequence"/>
</dbReference>
<feature type="region of interest" description="Disordered" evidence="1">
    <location>
        <begin position="1"/>
        <end position="78"/>
    </location>
</feature>
<reference evidence="2 3" key="1">
    <citation type="submission" date="2023-04" db="EMBL/GenBank/DDBJ databases">
        <title>Streptomyces chengmaiensis sp. nov. isolated from the stem of mangrove plant in Hainan.</title>
        <authorList>
            <person name="Huang X."/>
            <person name="Zhou S."/>
            <person name="Chu X."/>
            <person name="Xie Y."/>
            <person name="Lin Y."/>
        </authorList>
    </citation>
    <scope>NUCLEOTIDE SEQUENCE [LARGE SCALE GENOMIC DNA]</scope>
    <source>
        <strain evidence="2 3">HNM0663</strain>
    </source>
</reference>
<protein>
    <submittedName>
        <fullName evidence="2">Uncharacterized protein</fullName>
    </submittedName>
</protein>
<evidence type="ECO:0000313" key="2">
    <source>
        <dbReference type="EMBL" id="MDH2393569.1"/>
    </source>
</evidence>
<proteinExistence type="predicted"/>
<name>A0ABT6HXY7_9ACTN</name>
<feature type="compositionally biased region" description="Basic and acidic residues" evidence="1">
    <location>
        <begin position="1"/>
        <end position="16"/>
    </location>
</feature>
<comment type="caution">
    <text evidence="2">The sequence shown here is derived from an EMBL/GenBank/DDBJ whole genome shotgun (WGS) entry which is preliminary data.</text>
</comment>
<sequence>MPDEGNIEHSHYDFWRPDPNAPQSEPEAPDPDHGKDLGYLVPNVSVSWGVLPSFNNPPPGSEQQGGGDVDEDVPATPPIRVDLSGVRATEITLISAARTVVDAYQGLREHVLSVQDDVFGQNDTDLEKDPTYYATSAQEVPSQIQPIAREFAASMNPAMERALYFMGTTLELFGEYIALINRTGQTYSEVDRNARFPTEATNRQVVT</sequence>
<evidence type="ECO:0000256" key="1">
    <source>
        <dbReference type="SAM" id="MobiDB-lite"/>
    </source>
</evidence>
<organism evidence="2 3">
    <name type="scientific">Streptomyces chengmaiensis</name>
    <dbReference type="NCBI Taxonomy" id="3040919"/>
    <lineage>
        <taxon>Bacteria</taxon>
        <taxon>Bacillati</taxon>
        <taxon>Actinomycetota</taxon>
        <taxon>Actinomycetes</taxon>
        <taxon>Kitasatosporales</taxon>
        <taxon>Streptomycetaceae</taxon>
        <taxon>Streptomyces</taxon>
    </lineage>
</organism>
<gene>
    <name evidence="2" type="ORF">QCN29_33365</name>
</gene>
<dbReference type="RefSeq" id="WP_279932853.1">
    <property type="nucleotide sequence ID" value="NZ_JARWBG010000073.1"/>
</dbReference>
<dbReference type="EMBL" id="JARWBG010000073">
    <property type="protein sequence ID" value="MDH2393569.1"/>
    <property type="molecule type" value="Genomic_DNA"/>
</dbReference>
<evidence type="ECO:0000313" key="3">
    <source>
        <dbReference type="Proteomes" id="UP001223144"/>
    </source>
</evidence>
<accession>A0ABT6HXY7</accession>
<keyword evidence="3" id="KW-1185">Reference proteome</keyword>